<gene>
    <name evidence="2" type="ORF">DFQ01_11696</name>
</gene>
<accession>A0A2V2YQF5</accession>
<dbReference type="EMBL" id="QGTQ01000016">
    <property type="protein sequence ID" value="PWV98697.1"/>
    <property type="molecule type" value="Genomic_DNA"/>
</dbReference>
<evidence type="ECO:0000313" key="2">
    <source>
        <dbReference type="EMBL" id="PWV98697.1"/>
    </source>
</evidence>
<dbReference type="Proteomes" id="UP000246635">
    <property type="component" value="Unassembled WGS sequence"/>
</dbReference>
<feature type="compositionally biased region" description="Basic residues" evidence="1">
    <location>
        <begin position="15"/>
        <end position="38"/>
    </location>
</feature>
<reference evidence="2 3" key="1">
    <citation type="submission" date="2018-05" db="EMBL/GenBank/DDBJ databases">
        <title>Genomic Encyclopedia of Type Strains, Phase III (KMG-III): the genomes of soil and plant-associated and newly described type strains.</title>
        <authorList>
            <person name="Whitman W."/>
        </authorList>
    </citation>
    <scope>NUCLEOTIDE SEQUENCE [LARGE SCALE GENOMIC DNA]</scope>
    <source>
        <strain evidence="2 3">CECT 5696</strain>
    </source>
</reference>
<dbReference type="RefSeq" id="WP_110045479.1">
    <property type="nucleotide sequence ID" value="NZ_CP054612.1"/>
</dbReference>
<proteinExistence type="predicted"/>
<name>A0A2V2YQF5_9BACL</name>
<dbReference type="AlphaFoldDB" id="A0A2V2YQF5"/>
<feature type="region of interest" description="Disordered" evidence="1">
    <location>
        <begin position="1"/>
        <end position="70"/>
    </location>
</feature>
<evidence type="ECO:0000256" key="1">
    <source>
        <dbReference type="SAM" id="MobiDB-lite"/>
    </source>
</evidence>
<evidence type="ECO:0000313" key="3">
    <source>
        <dbReference type="Proteomes" id="UP000246635"/>
    </source>
</evidence>
<comment type="caution">
    <text evidence="2">The sequence shown here is derived from an EMBL/GenBank/DDBJ whole genome shotgun (WGS) entry which is preliminary data.</text>
</comment>
<protein>
    <submittedName>
        <fullName evidence="2">Uncharacterized protein</fullName>
    </submittedName>
</protein>
<sequence>MLRHLMNRLLGSLTGHKHHGNHGHYGQHSKYGYPHHSHSSSDYKKGSYYPPQQPKYGHGIYKKKHGSYSS</sequence>
<keyword evidence="3" id="KW-1185">Reference proteome</keyword>
<feature type="compositionally biased region" description="Basic residues" evidence="1">
    <location>
        <begin position="60"/>
        <end position="70"/>
    </location>
</feature>
<organism evidence="2 3">
    <name type="scientific">Paenibacillus cellulosilyticus</name>
    <dbReference type="NCBI Taxonomy" id="375489"/>
    <lineage>
        <taxon>Bacteria</taxon>
        <taxon>Bacillati</taxon>
        <taxon>Bacillota</taxon>
        <taxon>Bacilli</taxon>
        <taxon>Bacillales</taxon>
        <taxon>Paenibacillaceae</taxon>
        <taxon>Paenibacillus</taxon>
    </lineage>
</organism>